<sequence length="373" mass="43542">MEEQIKVSDDINEVLQVLKKINIDISIPSNASRSDKGLHNLLTEGTEENNYKKIYRFVRSVEMGCGFYSSETAKLKKMYDIAISRNKDMVIEILNDKSKLIDIVYNCHCIQGEHKLLLLQSPYLTNAFVAFELIRQLLNDIKLQGADNYFKYKAAIGNGIIKLASLDTDLYQYFIKEFEHKEEFHHVMGVALSNMSAIDRKIFAKSITIDKQDNNYYNYVNTLLQNIGKDKYDSFIMDIKEVIYQRWNDYLSALLKSKEFVSSIIINSYGDIILNCLCKRYEDKELFFGDLDAIATEFSKAIYKWYEKETEFSSMYYIYATKLFFLKNAQEINNISLSDRKNILDKMQNLFDNNCMIHNKYTKVEDIIIGTDT</sequence>
<protein>
    <submittedName>
        <fullName evidence="1">Uncharacterized protein</fullName>
    </submittedName>
</protein>
<dbReference type="Proteomes" id="UP000198625">
    <property type="component" value="Unassembled WGS sequence"/>
</dbReference>
<reference evidence="2" key="1">
    <citation type="submission" date="2016-10" db="EMBL/GenBank/DDBJ databases">
        <authorList>
            <person name="Varghese N."/>
            <person name="Submissions S."/>
        </authorList>
    </citation>
    <scope>NUCLEOTIDE SEQUENCE [LARGE SCALE GENOMIC DNA]</scope>
    <source>
        <strain evidence="2">DSM 21650</strain>
    </source>
</reference>
<keyword evidence="2" id="KW-1185">Reference proteome</keyword>
<name>A0A1H3LQ80_9FIRM</name>
<proteinExistence type="predicted"/>
<dbReference type="AlphaFoldDB" id="A0A1H3LQ80"/>
<evidence type="ECO:0000313" key="1">
    <source>
        <dbReference type="EMBL" id="SDY66154.1"/>
    </source>
</evidence>
<dbReference type="EMBL" id="FNQE01000004">
    <property type="protein sequence ID" value="SDY66154.1"/>
    <property type="molecule type" value="Genomic_DNA"/>
</dbReference>
<evidence type="ECO:0000313" key="2">
    <source>
        <dbReference type="Proteomes" id="UP000198625"/>
    </source>
</evidence>
<organism evidence="1 2">
    <name type="scientific">Proteiniborus ethanoligenes</name>
    <dbReference type="NCBI Taxonomy" id="415015"/>
    <lineage>
        <taxon>Bacteria</taxon>
        <taxon>Bacillati</taxon>
        <taxon>Bacillota</taxon>
        <taxon>Clostridia</taxon>
        <taxon>Eubacteriales</taxon>
        <taxon>Proteiniborus</taxon>
    </lineage>
</organism>
<dbReference type="STRING" id="415015.SAMN05660462_00580"/>
<dbReference type="RefSeq" id="WP_091726958.1">
    <property type="nucleotide sequence ID" value="NZ_FNQE01000004.1"/>
</dbReference>
<accession>A0A1H3LQ80</accession>
<gene>
    <name evidence="1" type="ORF">SAMN05660462_00580</name>
</gene>
<dbReference type="OrthoDB" id="1492110at2"/>